<reference evidence="5 6" key="1">
    <citation type="submission" date="2018-08" db="EMBL/GenBank/DDBJ databases">
        <title>Genome Sequence of Clavibacter michiganensis Subspecies type strains, and the Atypical Peach-Colored Strains Isolated from Tomato.</title>
        <authorList>
            <person name="Osdaghi E."/>
            <person name="Portier P."/>
            <person name="Briand M."/>
            <person name="Jacques M.-A."/>
        </authorList>
    </citation>
    <scope>NUCLEOTIDE SEQUENCE [LARGE SCALE GENOMIC DNA]</scope>
    <source>
        <strain evidence="5 6">CFBP 6488</strain>
    </source>
</reference>
<keyword evidence="2 3" id="KW-0663">Pyridoxal phosphate</keyword>
<gene>
    <name evidence="5" type="ORF">DZF93_01760</name>
</gene>
<evidence type="ECO:0000256" key="3">
    <source>
        <dbReference type="RuleBase" id="RU003560"/>
    </source>
</evidence>
<dbReference type="NCBIfam" id="NF041821">
    <property type="entry name" value="daptide_amino"/>
    <property type="match status" value="1"/>
</dbReference>
<dbReference type="Pfam" id="PF00202">
    <property type="entry name" value="Aminotran_3"/>
    <property type="match status" value="1"/>
</dbReference>
<keyword evidence="5" id="KW-0808">Transferase</keyword>
<dbReference type="SUPFAM" id="SSF53383">
    <property type="entry name" value="PLP-dependent transferases"/>
    <property type="match status" value="1"/>
</dbReference>
<keyword evidence="5" id="KW-0032">Aminotransferase</keyword>
<dbReference type="Proteomes" id="UP000266634">
    <property type="component" value="Unassembled WGS sequence"/>
</dbReference>
<dbReference type="InterPro" id="IPR015421">
    <property type="entry name" value="PyrdxlP-dep_Trfase_major"/>
</dbReference>
<dbReference type="InterPro" id="IPR049691">
    <property type="entry name" value="Daptide_aminotransferase"/>
</dbReference>
<dbReference type="GO" id="GO:0008483">
    <property type="term" value="F:transaminase activity"/>
    <property type="evidence" value="ECO:0007669"/>
    <property type="project" value="UniProtKB-KW"/>
</dbReference>
<evidence type="ECO:0000313" key="5">
    <source>
        <dbReference type="EMBL" id="RIJ44726.1"/>
    </source>
</evidence>
<dbReference type="InterPro" id="IPR049704">
    <property type="entry name" value="Aminotrans_3_PPA_site"/>
</dbReference>
<dbReference type="PANTHER" id="PTHR43094">
    <property type="entry name" value="AMINOTRANSFERASE"/>
    <property type="match status" value="1"/>
</dbReference>
<accession>A0A399N1K1</accession>
<comment type="similarity">
    <text evidence="1 3">Belongs to the class-III pyridoxal-phosphate-dependent aminotransferase family.</text>
</comment>
<feature type="region of interest" description="Disordered" evidence="4">
    <location>
        <begin position="39"/>
        <end position="122"/>
    </location>
</feature>
<dbReference type="InterPro" id="IPR015424">
    <property type="entry name" value="PyrdxlP-dep_Trfase"/>
</dbReference>
<protein>
    <submittedName>
        <fullName evidence="5">Aspartate aminotransferase family protein</fullName>
    </submittedName>
</protein>
<evidence type="ECO:0000256" key="1">
    <source>
        <dbReference type="ARBA" id="ARBA00008954"/>
    </source>
</evidence>
<comment type="caution">
    <text evidence="5">The sequence shown here is derived from an EMBL/GenBank/DDBJ whole genome shotgun (WGS) entry which is preliminary data.</text>
</comment>
<evidence type="ECO:0000313" key="6">
    <source>
        <dbReference type="Proteomes" id="UP000266634"/>
    </source>
</evidence>
<organism evidence="5 6">
    <name type="scientific">Clavibacter michiganensis subsp. insidiosus</name>
    <dbReference type="NCBI Taxonomy" id="33014"/>
    <lineage>
        <taxon>Bacteria</taxon>
        <taxon>Bacillati</taxon>
        <taxon>Actinomycetota</taxon>
        <taxon>Actinomycetes</taxon>
        <taxon>Micrococcales</taxon>
        <taxon>Microbacteriaceae</taxon>
        <taxon>Clavibacter</taxon>
    </lineage>
</organism>
<dbReference type="PROSITE" id="PS00600">
    <property type="entry name" value="AA_TRANSFER_CLASS_3"/>
    <property type="match status" value="1"/>
</dbReference>
<dbReference type="Gene3D" id="3.40.640.10">
    <property type="entry name" value="Type I PLP-dependent aspartate aminotransferase-like (Major domain)"/>
    <property type="match status" value="1"/>
</dbReference>
<evidence type="ECO:0000256" key="4">
    <source>
        <dbReference type="SAM" id="MobiDB-lite"/>
    </source>
</evidence>
<dbReference type="InterPro" id="IPR005814">
    <property type="entry name" value="Aminotrans_3"/>
</dbReference>
<name>A0A399N1K1_9MICO</name>
<dbReference type="InterPro" id="IPR015422">
    <property type="entry name" value="PyrdxlP-dep_Trfase_small"/>
</dbReference>
<evidence type="ECO:0000256" key="2">
    <source>
        <dbReference type="ARBA" id="ARBA00022898"/>
    </source>
</evidence>
<dbReference type="EMBL" id="QWEA01000025">
    <property type="protein sequence ID" value="RIJ44726.1"/>
    <property type="molecule type" value="Genomic_DNA"/>
</dbReference>
<proteinExistence type="inferred from homology"/>
<feature type="region of interest" description="Disordered" evidence="4">
    <location>
        <begin position="1"/>
        <end position="23"/>
    </location>
</feature>
<dbReference type="GO" id="GO:0030170">
    <property type="term" value="F:pyridoxal phosphate binding"/>
    <property type="evidence" value="ECO:0007669"/>
    <property type="project" value="InterPro"/>
</dbReference>
<feature type="compositionally biased region" description="Low complexity" evidence="4">
    <location>
        <begin position="47"/>
        <end position="60"/>
    </location>
</feature>
<sequence>MVPAVPGSAARHRPGGRRGLEHLGLRPHARWVGTPPGFADHRGAPHLAGGRASARRAGLGTPVQAGSRDGDRCRGAPGGRHPRRGRGPGCVSGSRATGPAPADHRPAGSSCGRGRRHRTRSGGCLMPAVWTSLVRPSESPTSRSWATSASGTRVRFADGVDALCATSGLWNVPLGYGREEIADAVARALRDASYLTLFRRGHPLAEEAAQRLIAYAGGKYQRVIYSTSGSSANDIVLKLVRQFWQLAGAPQRRIVVGLRGSYHGLTYGSQALSGDELGQSVYGVDRRDIRHVPFDDGGVALEKLIEREGARIGALVLEPVLGTGAIAVPPEFLSVVERLREEHGFLLVADEVATGFGRTGMRFASSGWCGSPDALVLSKALTNGTCAASTVLVGSRIVDAFTRHDAVFVHGETQAGTPATCAAILATLDLHESLDVDARFRELTGLLEGTVSRLLRHDRVTGADGRGAFRAVTIDTDDAGGVGILDVVERIRKQGVIVHPGPSAVQLIPAAVSTTADLDCIASAIERVLDDLDAR</sequence>
<dbReference type="AlphaFoldDB" id="A0A399N1K1"/>
<dbReference type="PANTHER" id="PTHR43094:SF1">
    <property type="entry name" value="AMINOTRANSFERASE CLASS-III"/>
    <property type="match status" value="1"/>
</dbReference>
<dbReference type="Gene3D" id="3.90.1150.10">
    <property type="entry name" value="Aspartate Aminotransferase, domain 1"/>
    <property type="match status" value="1"/>
</dbReference>